<sequence>MGNDSTVGTMPTFISWETTSQQDRFLDFLDAAEWKAAGFLRTLLAEGTFYERLGESSQLFFVTEGDEIMGFSALVEQDFNPIPEYRPWISLIYVHPDFRGNTLSEKMIDFLEGKACDAGWNKTYIVTQHHGLYEKYGYQFVKSVPSPKHDEDFVSAKELR</sequence>
<protein>
    <recommendedName>
        <fullName evidence="1">N-acetyltransferase domain-containing protein</fullName>
    </recommendedName>
</protein>
<dbReference type="InterPro" id="IPR000182">
    <property type="entry name" value="GNAT_dom"/>
</dbReference>
<proteinExistence type="predicted"/>
<name>S2Z2B4_9CORY</name>
<dbReference type="SUPFAM" id="SSF55729">
    <property type="entry name" value="Acyl-CoA N-acyltransferases (Nat)"/>
    <property type="match status" value="1"/>
</dbReference>
<gene>
    <name evidence="2" type="ORF">HMPREF1219_01601</name>
</gene>
<dbReference type="GO" id="GO:0016747">
    <property type="term" value="F:acyltransferase activity, transferring groups other than amino-acyl groups"/>
    <property type="evidence" value="ECO:0007669"/>
    <property type="project" value="InterPro"/>
</dbReference>
<dbReference type="PATRIC" id="fig|1125779.3.peg.1563"/>
<dbReference type="PROSITE" id="PS51186">
    <property type="entry name" value="GNAT"/>
    <property type="match status" value="1"/>
</dbReference>
<dbReference type="Pfam" id="PF13508">
    <property type="entry name" value="Acetyltransf_7"/>
    <property type="match status" value="1"/>
</dbReference>
<dbReference type="CDD" id="cd04301">
    <property type="entry name" value="NAT_SF"/>
    <property type="match status" value="1"/>
</dbReference>
<evidence type="ECO:0000313" key="2">
    <source>
        <dbReference type="EMBL" id="EPD68420.1"/>
    </source>
</evidence>
<dbReference type="HOGENOM" id="CLU_117112_5_0_11"/>
<keyword evidence="3" id="KW-1185">Reference proteome</keyword>
<accession>S2Z2B4</accession>
<reference evidence="2 3" key="1">
    <citation type="submission" date="2013-05" db="EMBL/GenBank/DDBJ databases">
        <title>The Genome Sequence of Corynebacterium pyruviciproducens 1773O (ATCC BAA-1742).</title>
        <authorList>
            <consortium name="The Broad Institute Genomics Platform"/>
            <person name="Earl A."/>
            <person name="Ward D."/>
            <person name="Feldgarden M."/>
            <person name="Gevers D."/>
            <person name="Tong J."/>
            <person name="Walker B."/>
            <person name="Young S."/>
            <person name="Zeng Q."/>
            <person name="Gargeya S."/>
            <person name="Fitzgerald M."/>
            <person name="Haas B."/>
            <person name="Abouelleil A."/>
            <person name="Allen A.W."/>
            <person name="Alvarado L."/>
            <person name="Arachchi H.M."/>
            <person name="Berlin A.M."/>
            <person name="Chapman S.B."/>
            <person name="Gainer-Dewar J."/>
            <person name="Goldberg J."/>
            <person name="Griggs A."/>
            <person name="Gujja S."/>
            <person name="Hansen M."/>
            <person name="Howarth C."/>
            <person name="Imamovic A."/>
            <person name="Ireland A."/>
            <person name="Larimer J."/>
            <person name="McCowan C."/>
            <person name="Murphy C."/>
            <person name="Pearson M."/>
            <person name="Poon T.W."/>
            <person name="Priest M."/>
            <person name="Roberts A."/>
            <person name="Saif S."/>
            <person name="Shea T."/>
            <person name="Sisk P."/>
            <person name="Sykes S."/>
            <person name="Wortman J."/>
            <person name="Nusbaum C."/>
            <person name="Birren B."/>
        </authorList>
    </citation>
    <scope>NUCLEOTIDE SEQUENCE [LARGE SCALE GENOMIC DNA]</scope>
    <source>
        <strain evidence="2 3">ATCC BAA-1742</strain>
    </source>
</reference>
<dbReference type="STRING" id="1125779.HMPREF1219_01601"/>
<dbReference type="InterPro" id="IPR016181">
    <property type="entry name" value="Acyl_CoA_acyltransferase"/>
</dbReference>
<evidence type="ECO:0000259" key="1">
    <source>
        <dbReference type="PROSITE" id="PS51186"/>
    </source>
</evidence>
<organism evidence="2 3">
    <name type="scientific">Corynebacterium pyruviciproducens ATCC BAA-1742</name>
    <dbReference type="NCBI Taxonomy" id="1125779"/>
    <lineage>
        <taxon>Bacteria</taxon>
        <taxon>Bacillati</taxon>
        <taxon>Actinomycetota</taxon>
        <taxon>Actinomycetes</taxon>
        <taxon>Mycobacteriales</taxon>
        <taxon>Corynebacteriaceae</taxon>
        <taxon>Corynebacterium</taxon>
    </lineage>
</organism>
<feature type="domain" description="N-acetyltransferase" evidence="1">
    <location>
        <begin position="12"/>
        <end position="160"/>
    </location>
</feature>
<dbReference type="Proteomes" id="UP000014408">
    <property type="component" value="Unassembled WGS sequence"/>
</dbReference>
<evidence type="ECO:0000313" key="3">
    <source>
        <dbReference type="Proteomes" id="UP000014408"/>
    </source>
</evidence>
<dbReference type="eggNOG" id="COG0456">
    <property type="taxonomic scope" value="Bacteria"/>
</dbReference>
<dbReference type="EMBL" id="ATBY01000015">
    <property type="protein sequence ID" value="EPD68420.1"/>
    <property type="molecule type" value="Genomic_DNA"/>
</dbReference>
<dbReference type="Gene3D" id="3.40.630.30">
    <property type="match status" value="1"/>
</dbReference>
<comment type="caution">
    <text evidence="2">The sequence shown here is derived from an EMBL/GenBank/DDBJ whole genome shotgun (WGS) entry which is preliminary data.</text>
</comment>
<dbReference type="AlphaFoldDB" id="S2Z2B4"/>